<keyword evidence="3" id="KW-1185">Reference proteome</keyword>
<sequence>MSAFIHLAVVASSTALIVMTKAAEVKTSTGTMSFPFGCLCRNVTARPKRRNLRQPLISSLVRLNQQPPSLPYYRAMRSILQREEFVVVLVVGTPYFWPNSPDGRRLSRMRL</sequence>
<keyword evidence="1" id="KW-0732">Signal</keyword>
<accession>A0A3P6PUQ8</accession>
<feature type="signal peptide" evidence="1">
    <location>
        <begin position="1"/>
        <end position="22"/>
    </location>
</feature>
<evidence type="ECO:0000313" key="2">
    <source>
        <dbReference type="EMBL" id="VDK36637.1"/>
    </source>
</evidence>
<evidence type="ECO:0000256" key="1">
    <source>
        <dbReference type="SAM" id="SignalP"/>
    </source>
</evidence>
<proteinExistence type="predicted"/>
<organism evidence="2 3">
    <name type="scientific">Dibothriocephalus latus</name>
    <name type="common">Fish tapeworm</name>
    <name type="synonym">Diphyllobothrium latum</name>
    <dbReference type="NCBI Taxonomy" id="60516"/>
    <lineage>
        <taxon>Eukaryota</taxon>
        <taxon>Metazoa</taxon>
        <taxon>Spiralia</taxon>
        <taxon>Lophotrochozoa</taxon>
        <taxon>Platyhelminthes</taxon>
        <taxon>Cestoda</taxon>
        <taxon>Eucestoda</taxon>
        <taxon>Diphyllobothriidea</taxon>
        <taxon>Diphyllobothriidae</taxon>
        <taxon>Dibothriocephalus</taxon>
    </lineage>
</organism>
<gene>
    <name evidence="2" type="ORF">DILT_LOCUS789</name>
</gene>
<reference evidence="2 3" key="1">
    <citation type="submission" date="2018-11" db="EMBL/GenBank/DDBJ databases">
        <authorList>
            <consortium name="Pathogen Informatics"/>
        </authorList>
    </citation>
    <scope>NUCLEOTIDE SEQUENCE [LARGE SCALE GENOMIC DNA]</scope>
</reference>
<evidence type="ECO:0008006" key="4">
    <source>
        <dbReference type="Google" id="ProtNLM"/>
    </source>
</evidence>
<name>A0A3P6PUQ8_DIBLA</name>
<protein>
    <recommendedName>
        <fullName evidence="4">Secreted protein</fullName>
    </recommendedName>
</protein>
<dbReference type="Proteomes" id="UP000281553">
    <property type="component" value="Unassembled WGS sequence"/>
</dbReference>
<feature type="chain" id="PRO_5018141351" description="Secreted protein" evidence="1">
    <location>
        <begin position="23"/>
        <end position="111"/>
    </location>
</feature>
<dbReference type="EMBL" id="UYRU01003894">
    <property type="protein sequence ID" value="VDK36637.1"/>
    <property type="molecule type" value="Genomic_DNA"/>
</dbReference>
<evidence type="ECO:0000313" key="3">
    <source>
        <dbReference type="Proteomes" id="UP000281553"/>
    </source>
</evidence>
<dbReference type="AlphaFoldDB" id="A0A3P6PUQ8"/>